<comment type="caution">
    <text evidence="1">The sequence shown here is derived from an EMBL/GenBank/DDBJ whole genome shotgun (WGS) entry which is preliminary data.</text>
</comment>
<dbReference type="EMBL" id="MLYV02001122">
    <property type="protein sequence ID" value="PSR72974.1"/>
    <property type="molecule type" value="Genomic_DNA"/>
</dbReference>
<name>A0A2R6NKR9_9APHY</name>
<dbReference type="Proteomes" id="UP000186601">
    <property type="component" value="Unassembled WGS sequence"/>
</dbReference>
<dbReference type="AlphaFoldDB" id="A0A2R6NKR9"/>
<gene>
    <name evidence="1" type="ORF">PHLCEN_2v11159</name>
</gene>
<reference evidence="1 2" key="1">
    <citation type="submission" date="2018-02" db="EMBL/GenBank/DDBJ databases">
        <title>Genome sequence of the basidiomycete white-rot fungus Phlebia centrifuga.</title>
        <authorList>
            <person name="Granchi Z."/>
            <person name="Peng M."/>
            <person name="de Vries R.P."/>
            <person name="Hilden K."/>
            <person name="Makela M.R."/>
            <person name="Grigoriev I."/>
            <person name="Riley R."/>
        </authorList>
    </citation>
    <scope>NUCLEOTIDE SEQUENCE [LARGE SCALE GENOMIC DNA]</scope>
    <source>
        <strain evidence="1 2">FBCC195</strain>
    </source>
</reference>
<organism evidence="1 2">
    <name type="scientific">Hermanssonia centrifuga</name>
    <dbReference type="NCBI Taxonomy" id="98765"/>
    <lineage>
        <taxon>Eukaryota</taxon>
        <taxon>Fungi</taxon>
        <taxon>Dikarya</taxon>
        <taxon>Basidiomycota</taxon>
        <taxon>Agaricomycotina</taxon>
        <taxon>Agaricomycetes</taxon>
        <taxon>Polyporales</taxon>
        <taxon>Meruliaceae</taxon>
        <taxon>Hermanssonia</taxon>
    </lineage>
</organism>
<accession>A0A2R6NKR9</accession>
<keyword evidence="2" id="KW-1185">Reference proteome</keyword>
<dbReference type="SUPFAM" id="SSF57997">
    <property type="entry name" value="Tropomyosin"/>
    <property type="match status" value="1"/>
</dbReference>
<sequence length="292" mass="32418">MPTSEDTNSQALTRTFQALAATMPPDDTEWQVLVTRACQAVQSNVGSIARIEQRTEEQFAETMRSIEGFNSQLQELSGSLGRISDEQSSTTCRIHELEKAITDSEERCMDSISRIKKAMTGAKTEVPKKELWEEVHTTEEAAKRFQETTNKRLGSIQSTVRYLEAAAAIAQTQLGSLQHRNATADNAADTNIMFDSLLRRLTDLEEQVVDLRNTFYITETPVSPCDERLATLQDELQSALSSTNMSDIYSLSGSVVSSPLKSLDGSKHISQLKNLPILTIVQYGSRREVHGV</sequence>
<proteinExistence type="predicted"/>
<evidence type="ECO:0000313" key="1">
    <source>
        <dbReference type="EMBL" id="PSR72974.1"/>
    </source>
</evidence>
<protein>
    <submittedName>
        <fullName evidence="1">Uncharacterized protein</fullName>
    </submittedName>
</protein>
<evidence type="ECO:0000313" key="2">
    <source>
        <dbReference type="Proteomes" id="UP000186601"/>
    </source>
</evidence>